<evidence type="ECO:0000313" key="2">
    <source>
        <dbReference type="Proteomes" id="UP000198844"/>
    </source>
</evidence>
<accession>A0A1I7DXB2</accession>
<sequence>MGQTNMLYVSATICLPGSQGSTQCSTVDHMLLDTGSIGVRVMASALDSTLASRLPAQTGATDDPTGGAPIAQCAPFASGYTWGPVKRADVAIGGKTAGNLPIQVIGESAYATGLASCVPRGGTDLSTVAELGANGVIGIGHRARDFPSAAQSASPAYYYYCVSPSSCTRTRVPLDTQVMNPVANFTSDNNGTIIRLPALPSDGQATATGELVFGVGTRQNNVLPSTANVVPVDQTGFFTTIYKGKSFVQSAIDSGSGANFFQDSTIPVNKYSLMYIPTSALSLTAALKPSNGSATSVAASFQVGNAMNLMASQYAAFDSLGAYQTLSNYFLWGLPFFFGRSVYTVLEGAKIGTQTGPFVAF</sequence>
<dbReference type="Proteomes" id="UP000198844">
    <property type="component" value="Unassembled WGS sequence"/>
</dbReference>
<organism evidence="1 2">
    <name type="scientific">Paraburkholderia aspalathi</name>
    <dbReference type="NCBI Taxonomy" id="1324617"/>
    <lineage>
        <taxon>Bacteria</taxon>
        <taxon>Pseudomonadati</taxon>
        <taxon>Pseudomonadota</taxon>
        <taxon>Betaproteobacteria</taxon>
        <taxon>Burkholderiales</taxon>
        <taxon>Burkholderiaceae</taxon>
        <taxon>Paraburkholderia</taxon>
    </lineage>
</organism>
<protein>
    <recommendedName>
        <fullName evidence="3">DUF3443 domain-containing protein</fullName>
    </recommendedName>
</protein>
<gene>
    <name evidence="1" type="ORF">SAMN05192563_101270</name>
</gene>
<evidence type="ECO:0000313" key="1">
    <source>
        <dbReference type="EMBL" id="SFU16266.1"/>
    </source>
</evidence>
<dbReference type="EMBL" id="FPBH01000012">
    <property type="protein sequence ID" value="SFU16266.1"/>
    <property type="molecule type" value="Genomic_DNA"/>
</dbReference>
<proteinExistence type="predicted"/>
<reference evidence="1 2" key="1">
    <citation type="submission" date="2016-10" db="EMBL/GenBank/DDBJ databases">
        <authorList>
            <person name="de Groot N.N."/>
        </authorList>
    </citation>
    <scope>NUCLEOTIDE SEQUENCE [LARGE SCALE GENOMIC DNA]</scope>
    <source>
        <strain evidence="1 2">LMG 27731</strain>
    </source>
</reference>
<dbReference type="Pfam" id="PF11925">
    <property type="entry name" value="DUF3443"/>
    <property type="match status" value="1"/>
</dbReference>
<name>A0A1I7DXB2_9BURK</name>
<evidence type="ECO:0008006" key="3">
    <source>
        <dbReference type="Google" id="ProtNLM"/>
    </source>
</evidence>
<dbReference type="AlphaFoldDB" id="A0A1I7DXB2"/>
<dbReference type="InterPro" id="IPR021847">
    <property type="entry name" value="DUF3443"/>
</dbReference>